<evidence type="ECO:0000313" key="2">
    <source>
        <dbReference type="Proteomes" id="UP000265520"/>
    </source>
</evidence>
<keyword evidence="2" id="KW-1185">Reference proteome</keyword>
<sequence length="28" mass="3349">AADNWKNLKELEKAVKVYWKAKDHLPPR</sequence>
<feature type="non-terminal residue" evidence="1">
    <location>
        <position position="1"/>
    </location>
</feature>
<proteinExistence type="predicted"/>
<comment type="caution">
    <text evidence="1">The sequence shown here is derived from an EMBL/GenBank/DDBJ whole genome shotgun (WGS) entry which is preliminary data.</text>
</comment>
<dbReference type="Proteomes" id="UP000265520">
    <property type="component" value="Unassembled WGS sequence"/>
</dbReference>
<evidence type="ECO:0000313" key="1">
    <source>
        <dbReference type="EMBL" id="MCI13935.1"/>
    </source>
</evidence>
<organism evidence="1 2">
    <name type="scientific">Trifolium medium</name>
    <dbReference type="NCBI Taxonomy" id="97028"/>
    <lineage>
        <taxon>Eukaryota</taxon>
        <taxon>Viridiplantae</taxon>
        <taxon>Streptophyta</taxon>
        <taxon>Embryophyta</taxon>
        <taxon>Tracheophyta</taxon>
        <taxon>Spermatophyta</taxon>
        <taxon>Magnoliopsida</taxon>
        <taxon>eudicotyledons</taxon>
        <taxon>Gunneridae</taxon>
        <taxon>Pentapetalae</taxon>
        <taxon>rosids</taxon>
        <taxon>fabids</taxon>
        <taxon>Fabales</taxon>
        <taxon>Fabaceae</taxon>
        <taxon>Papilionoideae</taxon>
        <taxon>50 kb inversion clade</taxon>
        <taxon>NPAAA clade</taxon>
        <taxon>Hologalegina</taxon>
        <taxon>IRL clade</taxon>
        <taxon>Trifolieae</taxon>
        <taxon>Trifolium</taxon>
    </lineage>
</organism>
<reference evidence="1 2" key="1">
    <citation type="journal article" date="2018" name="Front. Plant Sci.">
        <title>Red Clover (Trifolium pratense) and Zigzag Clover (T. medium) - A Picture of Genomic Similarities and Differences.</title>
        <authorList>
            <person name="Dluhosova J."/>
            <person name="Istvanek J."/>
            <person name="Nedelnik J."/>
            <person name="Repkova J."/>
        </authorList>
    </citation>
    <scope>NUCLEOTIDE SEQUENCE [LARGE SCALE GENOMIC DNA]</scope>
    <source>
        <strain evidence="2">cv. 10/8</strain>
        <tissue evidence="1">Leaf</tissue>
    </source>
</reference>
<dbReference type="AlphaFoldDB" id="A0A392PSN8"/>
<feature type="non-terminal residue" evidence="1">
    <location>
        <position position="28"/>
    </location>
</feature>
<protein>
    <submittedName>
        <fullName evidence="1">Uncharacterized protein</fullName>
    </submittedName>
</protein>
<accession>A0A392PSN8</accession>
<name>A0A392PSN8_9FABA</name>
<dbReference type="EMBL" id="LXQA010090230">
    <property type="protein sequence ID" value="MCI13935.1"/>
    <property type="molecule type" value="Genomic_DNA"/>
</dbReference>